<evidence type="ECO:0000256" key="9">
    <source>
        <dbReference type="ARBA" id="ARBA00022989"/>
    </source>
</evidence>
<dbReference type="InterPro" id="IPR016130">
    <property type="entry name" value="Tyr_Pase_AS"/>
</dbReference>
<dbReference type="PROSITE" id="PS00383">
    <property type="entry name" value="TYR_PHOSPHATASE_1"/>
    <property type="match status" value="2"/>
</dbReference>
<dbReference type="FunFam" id="2.60.40.10:FF:000189">
    <property type="entry name" value="Neogenin isoform 3"/>
    <property type="match status" value="1"/>
</dbReference>
<dbReference type="Pfam" id="PF07679">
    <property type="entry name" value="I-set"/>
    <property type="match status" value="2"/>
</dbReference>
<keyword evidence="22" id="KW-1185">Reference proteome</keyword>
<dbReference type="SMART" id="SM00404">
    <property type="entry name" value="PTPc_motif"/>
    <property type="match status" value="2"/>
</dbReference>
<keyword evidence="4" id="KW-0812">Transmembrane</keyword>
<comment type="catalytic activity">
    <reaction evidence="15">
        <text>O-phospho-L-tyrosyl-[protein] + H2O = L-tyrosyl-[protein] + phosphate</text>
        <dbReference type="Rhea" id="RHEA:10684"/>
        <dbReference type="Rhea" id="RHEA-COMP:10136"/>
        <dbReference type="Rhea" id="RHEA-COMP:20101"/>
        <dbReference type="ChEBI" id="CHEBI:15377"/>
        <dbReference type="ChEBI" id="CHEBI:43474"/>
        <dbReference type="ChEBI" id="CHEBI:46858"/>
        <dbReference type="ChEBI" id="CHEBI:61978"/>
        <dbReference type="EC" id="3.1.3.48"/>
    </reaction>
</comment>
<dbReference type="Pfam" id="PF13927">
    <property type="entry name" value="Ig_3"/>
    <property type="match status" value="1"/>
</dbReference>
<feature type="domain" description="Tyrosine-protein phosphatase" evidence="18">
    <location>
        <begin position="1331"/>
        <end position="1586"/>
    </location>
</feature>
<dbReference type="Pfam" id="PF00041">
    <property type="entry name" value="fn3"/>
    <property type="match status" value="7"/>
</dbReference>
<evidence type="ECO:0000259" key="19">
    <source>
        <dbReference type="PROSITE" id="PS50056"/>
    </source>
</evidence>
<evidence type="ECO:0000259" key="21">
    <source>
        <dbReference type="PROSITE" id="PS50853"/>
    </source>
</evidence>
<feature type="domain" description="Fibronectin type-III" evidence="21">
    <location>
        <begin position="556"/>
        <end position="658"/>
    </location>
</feature>
<evidence type="ECO:0000259" key="18">
    <source>
        <dbReference type="PROSITE" id="PS50055"/>
    </source>
</evidence>
<dbReference type="SMART" id="SM00060">
    <property type="entry name" value="FN3"/>
    <property type="match status" value="7"/>
</dbReference>
<dbReference type="InterPro" id="IPR003598">
    <property type="entry name" value="Ig_sub2"/>
</dbReference>
<organism evidence="22 23">
    <name type="scientific">Biomphalaria glabrata</name>
    <name type="common">Bloodfluke planorb</name>
    <name type="synonym">Freshwater snail</name>
    <dbReference type="NCBI Taxonomy" id="6526"/>
    <lineage>
        <taxon>Eukaryota</taxon>
        <taxon>Metazoa</taxon>
        <taxon>Spiralia</taxon>
        <taxon>Lophotrochozoa</taxon>
        <taxon>Mollusca</taxon>
        <taxon>Gastropoda</taxon>
        <taxon>Heterobranchia</taxon>
        <taxon>Euthyneura</taxon>
        <taxon>Panpulmonata</taxon>
        <taxon>Hygrophila</taxon>
        <taxon>Lymnaeoidea</taxon>
        <taxon>Planorbidae</taxon>
        <taxon>Biomphalaria</taxon>
    </lineage>
</organism>
<feature type="region of interest" description="Disordered" evidence="16">
    <location>
        <begin position="1190"/>
        <end position="1217"/>
    </location>
</feature>
<dbReference type="Proteomes" id="UP001165740">
    <property type="component" value="Chromosome 5"/>
</dbReference>
<dbReference type="GO" id="GO:0004725">
    <property type="term" value="F:protein tyrosine phosphatase activity"/>
    <property type="evidence" value="ECO:0007669"/>
    <property type="project" value="UniProtKB-EC"/>
</dbReference>
<dbReference type="FunFam" id="2.60.40.10:FF:000036">
    <property type="entry name" value="receptor-type tyrosine-protein phosphatase delta isoform X1"/>
    <property type="match status" value="1"/>
</dbReference>
<feature type="domain" description="Ig-like" evidence="20">
    <location>
        <begin position="263"/>
        <end position="348"/>
    </location>
</feature>
<keyword evidence="11" id="KW-1015">Disulfide bond</keyword>
<feature type="domain" description="Fibronectin type-III" evidence="21">
    <location>
        <begin position="458"/>
        <end position="552"/>
    </location>
</feature>
<evidence type="ECO:0000256" key="7">
    <source>
        <dbReference type="ARBA" id="ARBA00022801"/>
    </source>
</evidence>
<dbReference type="CDD" id="cd00063">
    <property type="entry name" value="FN3"/>
    <property type="match status" value="7"/>
</dbReference>
<dbReference type="InterPro" id="IPR036179">
    <property type="entry name" value="Ig-like_dom_sf"/>
</dbReference>
<dbReference type="InterPro" id="IPR007110">
    <property type="entry name" value="Ig-like_dom"/>
</dbReference>
<dbReference type="CDD" id="cd00096">
    <property type="entry name" value="Ig"/>
    <property type="match status" value="1"/>
</dbReference>
<dbReference type="FunFam" id="2.60.40.10:FF:000023">
    <property type="entry name" value="receptor-type tyrosine-protein phosphatase delta isoform X2"/>
    <property type="match status" value="1"/>
</dbReference>
<dbReference type="SUPFAM" id="SSF48726">
    <property type="entry name" value="Immunoglobulin"/>
    <property type="match status" value="3"/>
</dbReference>
<dbReference type="InterPro" id="IPR003961">
    <property type="entry name" value="FN3_dom"/>
</dbReference>
<name>A0A9W3AFI7_BIOGL</name>
<reference evidence="23" key="1">
    <citation type="submission" date="2025-08" db="UniProtKB">
        <authorList>
            <consortium name="RefSeq"/>
        </authorList>
    </citation>
    <scope>IDENTIFICATION</scope>
</reference>
<evidence type="ECO:0000256" key="13">
    <source>
        <dbReference type="ARBA" id="ARBA00023180"/>
    </source>
</evidence>
<keyword evidence="7" id="KW-0378">Hydrolase</keyword>
<feature type="domain" description="Fibronectin type-III" evidence="21">
    <location>
        <begin position="759"/>
        <end position="853"/>
    </location>
</feature>
<dbReference type="FunFam" id="3.90.190.10:FF:000002">
    <property type="entry name" value="receptor-type tyrosine-protein phosphatase delta isoform X2"/>
    <property type="match status" value="1"/>
</dbReference>
<evidence type="ECO:0000256" key="1">
    <source>
        <dbReference type="ARBA" id="ARBA00004479"/>
    </source>
</evidence>
<feature type="domain" description="Fibronectin type-III" evidence="21">
    <location>
        <begin position="662"/>
        <end position="755"/>
    </location>
</feature>
<dbReference type="PROSITE" id="PS50835">
    <property type="entry name" value="IG_LIKE"/>
    <property type="match status" value="3"/>
</dbReference>
<dbReference type="PROSITE" id="PS50056">
    <property type="entry name" value="TYR_PHOSPHATASE_2"/>
    <property type="match status" value="2"/>
</dbReference>
<comment type="similarity">
    <text evidence="2">Belongs to the protein-tyrosine phosphatase family. Receptor class 2A subfamily.</text>
</comment>
<evidence type="ECO:0000256" key="6">
    <source>
        <dbReference type="ARBA" id="ARBA00022737"/>
    </source>
</evidence>
<dbReference type="FunFam" id="2.60.40.10:FF:000028">
    <property type="entry name" value="Neuronal cell adhesion molecule"/>
    <property type="match status" value="2"/>
</dbReference>
<dbReference type="InterPro" id="IPR013098">
    <property type="entry name" value="Ig_I-set"/>
</dbReference>
<feature type="domain" description="Tyrosine specific protein phosphatases" evidence="19">
    <location>
        <begin position="1506"/>
        <end position="1577"/>
    </location>
</feature>
<evidence type="ECO:0000256" key="14">
    <source>
        <dbReference type="ARBA" id="ARBA00023319"/>
    </source>
</evidence>
<dbReference type="InterPro" id="IPR013783">
    <property type="entry name" value="Ig-like_fold"/>
</dbReference>
<feature type="domain" description="Fibronectin type-III" evidence="21">
    <location>
        <begin position="954"/>
        <end position="1058"/>
    </location>
</feature>
<keyword evidence="6" id="KW-0677">Repeat</keyword>
<dbReference type="Gene3D" id="3.90.190.10">
    <property type="entry name" value="Protein tyrosine phosphatase superfamily"/>
    <property type="match status" value="2"/>
</dbReference>
<feature type="domain" description="Ig-like" evidence="20">
    <location>
        <begin position="168"/>
        <end position="249"/>
    </location>
</feature>
<feature type="domain" description="Fibronectin type-III" evidence="21">
    <location>
        <begin position="857"/>
        <end position="949"/>
    </location>
</feature>
<dbReference type="InterPro" id="IPR050713">
    <property type="entry name" value="RTP_Phos/Ushers"/>
</dbReference>
<dbReference type="SMART" id="SM00408">
    <property type="entry name" value="IGc2"/>
    <property type="match status" value="3"/>
</dbReference>
<evidence type="ECO:0000313" key="22">
    <source>
        <dbReference type="Proteomes" id="UP001165740"/>
    </source>
</evidence>
<dbReference type="InterPro" id="IPR000242">
    <property type="entry name" value="PTP_cat"/>
</dbReference>
<dbReference type="InterPro" id="IPR036116">
    <property type="entry name" value="FN3_sf"/>
</dbReference>
<dbReference type="InterPro" id="IPR000387">
    <property type="entry name" value="Tyr_Pase_dom"/>
</dbReference>
<dbReference type="Pfam" id="PF00102">
    <property type="entry name" value="Y_phosphatase"/>
    <property type="match status" value="2"/>
</dbReference>
<dbReference type="EC" id="3.1.3.48" evidence="3"/>
<dbReference type="PRINTS" id="PR00700">
    <property type="entry name" value="PRTYPHPHTASE"/>
</dbReference>
<dbReference type="SUPFAM" id="SSF49265">
    <property type="entry name" value="Fibronectin type III"/>
    <property type="match status" value="4"/>
</dbReference>
<evidence type="ECO:0000259" key="20">
    <source>
        <dbReference type="PROSITE" id="PS50835"/>
    </source>
</evidence>
<evidence type="ECO:0000256" key="4">
    <source>
        <dbReference type="ARBA" id="ARBA00022692"/>
    </source>
</evidence>
<evidence type="ECO:0000256" key="16">
    <source>
        <dbReference type="SAM" id="MobiDB-lite"/>
    </source>
</evidence>
<evidence type="ECO:0000256" key="3">
    <source>
        <dbReference type="ARBA" id="ARBA00013064"/>
    </source>
</evidence>
<evidence type="ECO:0000256" key="2">
    <source>
        <dbReference type="ARBA" id="ARBA00010504"/>
    </source>
</evidence>
<comment type="subcellular location">
    <subcellularLocation>
        <location evidence="1">Membrane</location>
        <topology evidence="1">Single-pass type I membrane protein</topology>
    </subcellularLocation>
</comment>
<feature type="chain" id="PRO_5040914090" description="protein-tyrosine-phosphatase" evidence="17">
    <location>
        <begin position="27"/>
        <end position="1886"/>
    </location>
</feature>
<sequence>MGGTCTNLLAALFVATLIATFGSTTASRSITPDLSAVTNDSFEFRFPVVQSPPKITMAPKDVKTIDENYVSFFCKASGNPAPIIHWEKDGKKVVKIKPRLDIFEAPHISSLRIKPKLSLRDNATYTCVASNPHGEAKADATLKIYPKSESGEGFSQWVDKQETPPGYPTILTHPKLKSVEKDRPIQLACEVKGDPKPKVLWLKDNLPLDTTDARVEVLESGYLTIMHSQESDEGTYECAAENEHGVTYSYRAMVYIRVRRIAPKFNLQMPNDVKIMPGSDLNLTCVAVGSPMPYVKWRQGAKDLTSEDEAPIGRNVLILTDVRESANYTCEASSDLGNIEHMTQVIVEVLPQAPTRLAIHEKTPSSVMLRWEGDMNSVEPIRSYIIEYQIVNKGKGGEYKRSDVMELKTGGTRPFYQVTNLKPYTTYIFKVIAENSVGRSRPSNAEEATTAEIAPGSPPENVIARAISATDVSVTWDEPTTPNGVIQGYKVFYTLKPEDPVFFWDNIETKNGRSATISKLKPNVTYAISVLAFSSVGQGPLSRAVQVLTAEGVPGKPKKVRVEAANSTSIMVEWDPPGAKEQNGLIRGYQVHYIEINSNDEPVPGAREQRQQFYSEKQTYAPITGLKPETRYLVQVSAFTRKGDGVRSDPRIITTKGAVPSKPRNLHVDLVQEEPPSIKATWQRPEETNGDIKNYKIIWGPQGERYEEIILNPDIYSYMTNTLVKGITYEFRVSARNDVDYGERAVATLVTPDGAPTGPPQNFTATGLTETAVRLTWDLPVRNFRNGDILMYQITYHKLSDSTAEEDMNVTSDTFKDLTNLDMNTDYSFKIRAYTSKGSGPWSNRLHFRTFGKMPPAPKNIKVRKTSETSLQVTWDEPDVPVSGYKIFYQTFYTPKMYSWEQMEVGPYITAEITNLQPFTVYAVRMQAKSVDGRYGNISDFITSDAKDIIRDDTVQKLRVTQRLTNLIKLSWEKPKLNDVANYKLMFRGIKSYREGGSIQHIVDNVTEVTIPALVSPTYTIQNLRPKTKLEFNISAIFRDGKEGGQQQLVTETLIDAPPRVDRPAVKQIKSQMQVILMLNRASERNGPISHYLVIVVPSKSGSTKQPADYTMEEISTDKVSPDLPATSPYIAARFESQSLPLEFTLGNGQEYGSFSNRILQANEKYKVFLRAYSVDPRLYTSSDFSTEIVFTNQPHPKPDPDSGPDNPRSYENDTPKDFDADASALLTIVAPTCAGAVIVIIACAVICFLLMRPSQNYNAIESRKKGKSKGELLEPEAKALMIEPAPYSIDPVEMRRQHYQTPAMISHPPIPIERLAEHIDNLKASDNFKFSQEYESIEPGQQFTWDNSNLEVNKPKNRYANVIAYDHSRVILQPMEGVPGSDYINANYMDGYRKQNAYIATQGPLPETFGDFWRMVWEQRSATIVMMTKLEERSRIKCDQYWPSRGAETYGLMHIQLVDVTELATYTIRTFHMSRYGISEKREVRQFQFTAWPDHGVPDHPTPLLMFMRRVKASNPPDAGSIIVHCSAGVGRTGAFIVIDAMLERIKHEMTVDIYGHVTCLRAQRNYMVQTEDQYIFIHDALLEAVQCGNTEVPARNLAAHIQKLTAPEPGQAITGMELEFKRLANVKASPNRFVSANLAVNKFKNRLVNILPYETTRVCLQPIRGVDGSDYINASFIDGYRYKKAYIATQGPLAETTEDFWRMLWEHNSTIIVMLTKLREMGREKCHQYWPSERSARYQYFVVDPMTEYNMPQYILREFKVTDARDGQSRTIRQFQFTDWPEQGVPKSGEGFIDFIGQVHKTKEQFGQEGPISVHCSAGVGRTGVFITLSIVLERMRYEGVVDMFQTVKMLRTQRPAMVQTEDQFQFCYRAALEYLGSFDHYAN</sequence>
<dbReference type="Gene3D" id="2.60.40.10">
    <property type="entry name" value="Immunoglobulins"/>
    <property type="match status" value="10"/>
</dbReference>
<keyword evidence="9" id="KW-1133">Transmembrane helix</keyword>
<dbReference type="PANTHER" id="PTHR46957:SF6">
    <property type="entry name" value="PROTEIN-TYROSINE-PHOSPHATASE"/>
    <property type="match status" value="1"/>
</dbReference>
<evidence type="ECO:0000313" key="23">
    <source>
        <dbReference type="RefSeq" id="XP_055886075.1"/>
    </source>
</evidence>
<keyword evidence="8" id="KW-0904">Protein phosphatase</keyword>
<dbReference type="InterPro" id="IPR003599">
    <property type="entry name" value="Ig_sub"/>
</dbReference>
<evidence type="ECO:0000256" key="12">
    <source>
        <dbReference type="ARBA" id="ARBA00023170"/>
    </source>
</evidence>
<feature type="signal peptide" evidence="17">
    <location>
        <begin position="1"/>
        <end position="26"/>
    </location>
</feature>
<feature type="domain" description="Tyrosine-protein phosphatase" evidence="18">
    <location>
        <begin position="1618"/>
        <end position="1877"/>
    </location>
</feature>
<dbReference type="FunFam" id="2.60.40.10:FF:000010">
    <property type="entry name" value="receptor-type tyrosine-protein phosphatase delta isoform X1"/>
    <property type="match status" value="1"/>
</dbReference>
<dbReference type="InterPro" id="IPR029021">
    <property type="entry name" value="Prot-tyrosine_phosphatase-like"/>
</dbReference>
<evidence type="ECO:0000256" key="10">
    <source>
        <dbReference type="ARBA" id="ARBA00023136"/>
    </source>
</evidence>
<feature type="domain" description="Ig-like" evidence="20">
    <location>
        <begin position="53"/>
        <end position="143"/>
    </location>
</feature>
<accession>A0A9W3AFI7</accession>
<keyword evidence="14" id="KW-0393">Immunoglobulin domain</keyword>
<evidence type="ECO:0000256" key="15">
    <source>
        <dbReference type="ARBA" id="ARBA00051722"/>
    </source>
</evidence>
<dbReference type="GeneID" id="106068869"/>
<dbReference type="PROSITE" id="PS50853">
    <property type="entry name" value="FN3"/>
    <property type="match status" value="7"/>
</dbReference>
<gene>
    <name evidence="23" type="primary">LOC106068869</name>
</gene>
<dbReference type="PROSITE" id="PS50055">
    <property type="entry name" value="TYR_PHOSPHATASE_PTP"/>
    <property type="match status" value="2"/>
</dbReference>
<dbReference type="CDD" id="cd14553">
    <property type="entry name" value="R-PTPc-LAR-1"/>
    <property type="match status" value="1"/>
</dbReference>
<dbReference type="PRINTS" id="PR00014">
    <property type="entry name" value="FNTYPEIII"/>
</dbReference>
<protein>
    <recommendedName>
        <fullName evidence="3">protein-tyrosine-phosphatase</fullName>
        <ecNumber evidence="3">3.1.3.48</ecNumber>
    </recommendedName>
</protein>
<dbReference type="RefSeq" id="XP_055886075.1">
    <property type="nucleotide sequence ID" value="XM_056030100.1"/>
</dbReference>
<keyword evidence="5 17" id="KW-0732">Signal</keyword>
<evidence type="ECO:0000256" key="17">
    <source>
        <dbReference type="SAM" id="SignalP"/>
    </source>
</evidence>
<dbReference type="InterPro" id="IPR003595">
    <property type="entry name" value="Tyr_Pase_cat"/>
</dbReference>
<evidence type="ECO:0000256" key="5">
    <source>
        <dbReference type="ARBA" id="ARBA00022729"/>
    </source>
</evidence>
<dbReference type="GO" id="GO:0016020">
    <property type="term" value="C:membrane"/>
    <property type="evidence" value="ECO:0007669"/>
    <property type="project" value="UniProtKB-SubCell"/>
</dbReference>
<keyword evidence="12" id="KW-0675">Receptor</keyword>
<dbReference type="SMART" id="SM00194">
    <property type="entry name" value="PTPc"/>
    <property type="match status" value="2"/>
</dbReference>
<evidence type="ECO:0000256" key="11">
    <source>
        <dbReference type="ARBA" id="ARBA00023157"/>
    </source>
</evidence>
<dbReference type="PANTHER" id="PTHR46957">
    <property type="entry name" value="CYTOKINE RECEPTOR"/>
    <property type="match status" value="1"/>
</dbReference>
<feature type="domain" description="Tyrosine specific protein phosphatases" evidence="19">
    <location>
        <begin position="1795"/>
        <end position="1868"/>
    </location>
</feature>
<keyword evidence="13" id="KW-0325">Glycoprotein</keyword>
<evidence type="ECO:0000256" key="8">
    <source>
        <dbReference type="ARBA" id="ARBA00022912"/>
    </source>
</evidence>
<dbReference type="SMART" id="SM00409">
    <property type="entry name" value="IG"/>
    <property type="match status" value="3"/>
</dbReference>
<dbReference type="SUPFAM" id="SSF52799">
    <property type="entry name" value="(Phosphotyrosine protein) phosphatases II"/>
    <property type="match status" value="2"/>
</dbReference>
<feature type="domain" description="Fibronectin type-III" evidence="21">
    <location>
        <begin position="353"/>
        <end position="453"/>
    </location>
</feature>
<dbReference type="FunFam" id="3.90.190.10:FF:000001">
    <property type="entry name" value="Receptor-type tyrosine-protein phosphatase F isoform A"/>
    <property type="match status" value="1"/>
</dbReference>
<keyword evidence="10" id="KW-0472">Membrane</keyword>
<proteinExistence type="inferred from homology"/>